<sequence>MLKKRYFALLVVLFFKCQLSYSQQEKPKADSTKIYKNIQQFSEKKKATSFLHRLIFIPIKPTLPQKKVAKLDFNPYQDKIIRNISITTLDPFGKRIQNIDTITFRKRLNTAEEWGNKLHIKSKDYTVRKVLLINENEPLDSLMVKESMRLIRAQRFVNNVVVNMEIVAENPAYVDVFIQVLDSWSLIPNGSFSNTETTLKLRERNFIGQGHEIRGEYTKRFEDGQNGHLLQYTVNNFRKTFIKLQASNQKDTESNFNRSLEASRLFVSPLTKWGGGILYEQRFRQDTLADKNGVFAQQRFKFNTDDYWLGHAFSMDNDNSEKSKITNLIIAGRFLNINYLENPLVAYDSVGFYTDEKLLLTSVGINTRNFIQERYLFNNGIIEDVPIGKTYSLTTGYQRKNHKGQLYLATRASFGNYYRWGFFSMNAEWGTFFKDSKTVQSAFSFQANYFTKLYEIGDWKIRQFLKQQVVFGNNRLATTGDQITLNGENGIPGFNNALYGTKKMVFSAQTQSYSPWNLWGFRLNPFFNYTIGVLGNDKKTNLKNQTYSSIGLGFIINNDYLVFSSFQLSFAYYPTTFGPDDKNLRTNAFETSDFGLLDFELNKPRTVIYK</sequence>
<keyword evidence="2" id="KW-1185">Reference proteome</keyword>
<dbReference type="EMBL" id="JBCGDP010000014">
    <property type="protein sequence ID" value="MEM0577666.1"/>
    <property type="molecule type" value="Genomic_DNA"/>
</dbReference>
<comment type="caution">
    <text evidence="1">The sequence shown here is derived from an EMBL/GenBank/DDBJ whole genome shotgun (WGS) entry which is preliminary data.</text>
</comment>
<dbReference type="Gene3D" id="3.10.20.310">
    <property type="entry name" value="membrane protein fhac"/>
    <property type="match status" value="1"/>
</dbReference>
<proteinExistence type="predicted"/>
<name>A0ABU9NQU1_9FLAO</name>
<evidence type="ECO:0000313" key="1">
    <source>
        <dbReference type="EMBL" id="MEM0577666.1"/>
    </source>
</evidence>
<evidence type="ECO:0008006" key="3">
    <source>
        <dbReference type="Google" id="ProtNLM"/>
    </source>
</evidence>
<evidence type="ECO:0000313" key="2">
    <source>
        <dbReference type="Proteomes" id="UP001468798"/>
    </source>
</evidence>
<organism evidence="1 2">
    <name type="scientific">Flavobacterium polysaccharolyticum</name>
    <dbReference type="NCBI Taxonomy" id="3133148"/>
    <lineage>
        <taxon>Bacteria</taxon>
        <taxon>Pseudomonadati</taxon>
        <taxon>Bacteroidota</taxon>
        <taxon>Flavobacteriia</taxon>
        <taxon>Flavobacteriales</taxon>
        <taxon>Flavobacteriaceae</taxon>
        <taxon>Flavobacterium</taxon>
    </lineage>
</organism>
<dbReference type="Proteomes" id="UP001468798">
    <property type="component" value="Unassembled WGS sequence"/>
</dbReference>
<accession>A0ABU9NQU1</accession>
<dbReference type="RefSeq" id="WP_342692549.1">
    <property type="nucleotide sequence ID" value="NZ_JBCGDP010000014.1"/>
</dbReference>
<protein>
    <recommendedName>
        <fullName evidence="3">Outer membrane protein assembly factor BamA</fullName>
    </recommendedName>
</protein>
<reference evidence="1 2" key="1">
    <citation type="submission" date="2024-03" db="EMBL/GenBank/DDBJ databases">
        <title>Two novel species of the genus Flavobacterium exhibiting potentially degradation of complex polysaccharides.</title>
        <authorList>
            <person name="Lian X."/>
        </authorList>
    </citation>
    <scope>NUCLEOTIDE SEQUENCE [LARGE SCALE GENOMIC DNA]</scope>
    <source>
        <strain evidence="1 2">N6</strain>
    </source>
</reference>
<gene>
    <name evidence="1" type="ORF">WFZ86_14260</name>
</gene>